<feature type="domain" description="Enoyl reductase (ER)" evidence="2">
    <location>
        <begin position="18"/>
        <end position="320"/>
    </location>
</feature>
<evidence type="ECO:0000313" key="3">
    <source>
        <dbReference type="EMBL" id="TXN29985.1"/>
    </source>
</evidence>
<comment type="caution">
    <text evidence="3">The sequence shown here is derived from an EMBL/GenBank/DDBJ whole genome shotgun (WGS) entry which is preliminary data.</text>
</comment>
<dbReference type="InterPro" id="IPR013154">
    <property type="entry name" value="ADH-like_N"/>
</dbReference>
<dbReference type="Gene3D" id="3.40.50.720">
    <property type="entry name" value="NAD(P)-binding Rossmann-like Domain"/>
    <property type="match status" value="1"/>
</dbReference>
<dbReference type="Proteomes" id="UP000321379">
    <property type="component" value="Unassembled WGS sequence"/>
</dbReference>
<proteinExistence type="predicted"/>
<name>A0A5C8UNL4_9MICO</name>
<keyword evidence="4" id="KW-1185">Reference proteome</keyword>
<dbReference type="AlphaFoldDB" id="A0A5C8UNL4"/>
<dbReference type="CDD" id="cd05289">
    <property type="entry name" value="MDR_like_2"/>
    <property type="match status" value="1"/>
</dbReference>
<dbReference type="SMART" id="SM00829">
    <property type="entry name" value="PKS_ER"/>
    <property type="match status" value="1"/>
</dbReference>
<dbReference type="InterPro" id="IPR036291">
    <property type="entry name" value="NAD(P)-bd_dom_sf"/>
</dbReference>
<dbReference type="GO" id="GO:0016491">
    <property type="term" value="F:oxidoreductase activity"/>
    <property type="evidence" value="ECO:0007669"/>
    <property type="project" value="InterPro"/>
</dbReference>
<organism evidence="3 4">
    <name type="scientific">Lacisediminihabitans profunda</name>
    <dbReference type="NCBI Taxonomy" id="2594790"/>
    <lineage>
        <taxon>Bacteria</taxon>
        <taxon>Bacillati</taxon>
        <taxon>Actinomycetota</taxon>
        <taxon>Actinomycetes</taxon>
        <taxon>Micrococcales</taxon>
        <taxon>Microbacteriaceae</taxon>
        <taxon>Lacisediminihabitans</taxon>
    </lineage>
</organism>
<reference evidence="3 4" key="1">
    <citation type="submission" date="2019-08" db="EMBL/GenBank/DDBJ databases">
        <title>Bacterial whole genome sequence for Glaciihabitans sp. CHu50b-6-2.</title>
        <authorList>
            <person name="Jin L."/>
        </authorList>
    </citation>
    <scope>NUCLEOTIDE SEQUENCE [LARGE SCALE GENOMIC DNA]</scope>
    <source>
        <strain evidence="3 4">CHu50b-6-2</strain>
    </source>
</reference>
<dbReference type="SUPFAM" id="SSF51735">
    <property type="entry name" value="NAD(P)-binding Rossmann-fold domains"/>
    <property type="match status" value="1"/>
</dbReference>
<dbReference type="PANTHER" id="PTHR44154">
    <property type="entry name" value="QUINONE OXIDOREDUCTASE"/>
    <property type="match status" value="1"/>
</dbReference>
<dbReference type="Pfam" id="PF13602">
    <property type="entry name" value="ADH_zinc_N_2"/>
    <property type="match status" value="1"/>
</dbReference>
<dbReference type="InterPro" id="IPR020843">
    <property type="entry name" value="ER"/>
</dbReference>
<dbReference type="InterPro" id="IPR011032">
    <property type="entry name" value="GroES-like_sf"/>
</dbReference>
<dbReference type="RefSeq" id="WP_147784028.1">
    <property type="nucleotide sequence ID" value="NZ_VRMG01000008.1"/>
</dbReference>
<dbReference type="Gene3D" id="3.90.180.10">
    <property type="entry name" value="Medium-chain alcohol dehydrogenases, catalytic domain"/>
    <property type="match status" value="1"/>
</dbReference>
<dbReference type="PANTHER" id="PTHR44154:SF1">
    <property type="entry name" value="QUINONE OXIDOREDUCTASE"/>
    <property type="match status" value="1"/>
</dbReference>
<sequence length="325" mass="34035">MSVTSMRQGRAVRISRYGGPEVLEVVDHVVDDPGPGEVLLGVRAIGLNPVDWKVRNGWRSEGHDLEGPVILGLDAAGTVLAVGAGVESPALGDDVIGFDLPGAYASHVLTTPDHLAALPVGLSFEQGAAIGVPVGTAYQVLRTLGLTAGETLLVHAGAGAVGQAAIQLGREWGARVIATAGGANQARLRELGAEPLLYGDGLLDRVRSLAPDGVDVVLDGAGTLDALEASLSLVHDRRRIGEIVVKEWREEFGISAFSASKPGYLSDNDIRLRHEAVPYAAALAAEGRLALEISHRFSLEDVAAAHRLSESRHVRGKIVLLPKQA</sequence>
<keyword evidence="1" id="KW-0521">NADP</keyword>
<dbReference type="EMBL" id="VRMG01000008">
    <property type="protein sequence ID" value="TXN29985.1"/>
    <property type="molecule type" value="Genomic_DNA"/>
</dbReference>
<dbReference type="SUPFAM" id="SSF50129">
    <property type="entry name" value="GroES-like"/>
    <property type="match status" value="1"/>
</dbReference>
<dbReference type="InterPro" id="IPR051603">
    <property type="entry name" value="Zinc-ADH_QOR/CCCR"/>
</dbReference>
<evidence type="ECO:0000256" key="1">
    <source>
        <dbReference type="ARBA" id="ARBA00022857"/>
    </source>
</evidence>
<dbReference type="Pfam" id="PF08240">
    <property type="entry name" value="ADH_N"/>
    <property type="match status" value="1"/>
</dbReference>
<evidence type="ECO:0000313" key="4">
    <source>
        <dbReference type="Proteomes" id="UP000321379"/>
    </source>
</evidence>
<evidence type="ECO:0000259" key="2">
    <source>
        <dbReference type="SMART" id="SM00829"/>
    </source>
</evidence>
<protein>
    <submittedName>
        <fullName evidence="3">NADP-dependent oxidoreductase</fullName>
    </submittedName>
</protein>
<gene>
    <name evidence="3" type="ORF">FVP33_12720</name>
</gene>
<accession>A0A5C8UNL4</accession>